<name>A0A543AUQ8_9ACTN</name>
<dbReference type="InParanoid" id="A0A543AUQ8"/>
<sequence length="133" mass="14589">MNGIYIDVSNMRRFATNLYLQLEEDYKNEITEIKALLGGDGDRNAAAMPMGNVDAEYYGWDIAEAQTENASAALIWLDSMQTSLEALINAALVTSENLAASDGDTAEGIEEYFRTPSTDHPNLFPGITPEQGY</sequence>
<comment type="caution">
    <text evidence="1">The sequence shown here is derived from an EMBL/GenBank/DDBJ whole genome shotgun (WGS) entry which is preliminary data.</text>
</comment>
<evidence type="ECO:0000313" key="1">
    <source>
        <dbReference type="EMBL" id="TQL76312.1"/>
    </source>
</evidence>
<organism evidence="1 2">
    <name type="scientific">Stackebrandtia endophytica</name>
    <dbReference type="NCBI Taxonomy" id="1496996"/>
    <lineage>
        <taxon>Bacteria</taxon>
        <taxon>Bacillati</taxon>
        <taxon>Actinomycetota</taxon>
        <taxon>Actinomycetes</taxon>
        <taxon>Glycomycetales</taxon>
        <taxon>Glycomycetaceae</taxon>
        <taxon>Stackebrandtia</taxon>
    </lineage>
</organism>
<reference evidence="1 2" key="1">
    <citation type="submission" date="2019-06" db="EMBL/GenBank/DDBJ databases">
        <title>Sequencing the genomes of 1000 actinobacteria strains.</title>
        <authorList>
            <person name="Klenk H.-P."/>
        </authorList>
    </citation>
    <scope>NUCLEOTIDE SEQUENCE [LARGE SCALE GENOMIC DNA]</scope>
    <source>
        <strain evidence="1 2">DSM 45928</strain>
    </source>
</reference>
<protein>
    <submittedName>
        <fullName evidence="1">Uncharacterized protein</fullName>
    </submittedName>
</protein>
<dbReference type="AlphaFoldDB" id="A0A543AUQ8"/>
<proteinExistence type="predicted"/>
<accession>A0A543AUQ8</accession>
<dbReference type="Proteomes" id="UP000317043">
    <property type="component" value="Unassembled WGS sequence"/>
</dbReference>
<evidence type="ECO:0000313" key="2">
    <source>
        <dbReference type="Proteomes" id="UP000317043"/>
    </source>
</evidence>
<keyword evidence="2" id="KW-1185">Reference proteome</keyword>
<gene>
    <name evidence="1" type="ORF">FB566_1838</name>
</gene>
<dbReference type="EMBL" id="VFOW01000001">
    <property type="protein sequence ID" value="TQL76312.1"/>
    <property type="molecule type" value="Genomic_DNA"/>
</dbReference>